<keyword evidence="3" id="KW-0808">Transferase</keyword>
<feature type="compositionally biased region" description="Polar residues" evidence="1">
    <location>
        <begin position="1"/>
        <end position="13"/>
    </location>
</feature>
<protein>
    <submittedName>
        <fullName evidence="3">SAM-dependent methyltransferase</fullName>
    </submittedName>
</protein>
<dbReference type="EMBL" id="CP035494">
    <property type="protein sequence ID" value="QAY59261.1"/>
    <property type="molecule type" value="Genomic_DNA"/>
</dbReference>
<dbReference type="Proteomes" id="UP000293995">
    <property type="component" value="Chromosome"/>
</dbReference>
<dbReference type="SUPFAM" id="SSF53335">
    <property type="entry name" value="S-adenosyl-L-methionine-dependent methyltransferases"/>
    <property type="match status" value="1"/>
</dbReference>
<dbReference type="PANTHER" id="PTHR45036">
    <property type="entry name" value="METHYLTRANSFERASE LIKE 7B"/>
    <property type="match status" value="1"/>
</dbReference>
<dbReference type="InterPro" id="IPR052356">
    <property type="entry name" value="Thiol_S-MT"/>
</dbReference>
<keyword evidence="3" id="KW-0489">Methyltransferase</keyword>
<sequence>MSWSWMPQATQTGAMPKPEMIDDDALDDLERELMGRARGRVLELGAGRGENFGAFAPDILWQGLEPDPERRAELTRRAREWSHEALPMDAVAEHVPLEAASVDTVVATYVLCTVDDVLMALHEARRVLVPGGRMLLVEHVLAPHSATMRTLQRVATPFTKRWCGGCHQDRDPLPALRAAGFADVEVRHRRVHDRPLPPESILLYEGVVAE</sequence>
<organism evidence="3 4">
    <name type="scientific">Microbacterium protaetiae</name>
    <dbReference type="NCBI Taxonomy" id="2509458"/>
    <lineage>
        <taxon>Bacteria</taxon>
        <taxon>Bacillati</taxon>
        <taxon>Actinomycetota</taxon>
        <taxon>Actinomycetes</taxon>
        <taxon>Micrococcales</taxon>
        <taxon>Microbacteriaceae</taxon>
        <taxon>Microbacterium</taxon>
    </lineage>
</organism>
<dbReference type="KEGG" id="mprt:ET475_04160"/>
<dbReference type="GO" id="GO:0008757">
    <property type="term" value="F:S-adenosylmethionine-dependent methyltransferase activity"/>
    <property type="evidence" value="ECO:0007669"/>
    <property type="project" value="InterPro"/>
</dbReference>
<name>A0A4V0YD28_9MICO</name>
<dbReference type="OrthoDB" id="65624at2"/>
<evidence type="ECO:0000259" key="2">
    <source>
        <dbReference type="Pfam" id="PF08241"/>
    </source>
</evidence>
<dbReference type="Pfam" id="PF08241">
    <property type="entry name" value="Methyltransf_11"/>
    <property type="match status" value="1"/>
</dbReference>
<dbReference type="AlphaFoldDB" id="A0A4V0YD28"/>
<dbReference type="PANTHER" id="PTHR45036:SF1">
    <property type="entry name" value="METHYLTRANSFERASE LIKE 7A"/>
    <property type="match status" value="1"/>
</dbReference>
<reference evidence="3 4" key="1">
    <citation type="submission" date="2019-01" db="EMBL/GenBank/DDBJ databases">
        <title>Genome sequencing of strain DFW100M-13.</title>
        <authorList>
            <person name="Heo J."/>
            <person name="Kim S.-J."/>
            <person name="Kim J.-S."/>
            <person name="Hong S.-B."/>
            <person name="Kwon S.-W."/>
        </authorList>
    </citation>
    <scope>NUCLEOTIDE SEQUENCE [LARGE SCALE GENOMIC DNA]</scope>
    <source>
        <strain evidence="3 4">DFW100M-13</strain>
    </source>
</reference>
<gene>
    <name evidence="3" type="ORF">ET475_04160</name>
</gene>
<dbReference type="InterPro" id="IPR013216">
    <property type="entry name" value="Methyltransf_11"/>
</dbReference>
<accession>A0A4V0YD28</accession>
<dbReference type="Gene3D" id="3.40.50.150">
    <property type="entry name" value="Vaccinia Virus protein VP39"/>
    <property type="match status" value="1"/>
</dbReference>
<feature type="region of interest" description="Disordered" evidence="1">
    <location>
        <begin position="1"/>
        <end position="21"/>
    </location>
</feature>
<proteinExistence type="predicted"/>
<dbReference type="InterPro" id="IPR029063">
    <property type="entry name" value="SAM-dependent_MTases_sf"/>
</dbReference>
<dbReference type="GO" id="GO:0032259">
    <property type="term" value="P:methylation"/>
    <property type="evidence" value="ECO:0007669"/>
    <property type="project" value="UniProtKB-KW"/>
</dbReference>
<evidence type="ECO:0000313" key="3">
    <source>
        <dbReference type="EMBL" id="QAY59261.1"/>
    </source>
</evidence>
<evidence type="ECO:0000313" key="4">
    <source>
        <dbReference type="Proteomes" id="UP000293995"/>
    </source>
</evidence>
<dbReference type="CDD" id="cd02440">
    <property type="entry name" value="AdoMet_MTases"/>
    <property type="match status" value="1"/>
</dbReference>
<evidence type="ECO:0000256" key="1">
    <source>
        <dbReference type="SAM" id="MobiDB-lite"/>
    </source>
</evidence>
<keyword evidence="4" id="KW-1185">Reference proteome</keyword>
<feature type="domain" description="Methyltransferase type 11" evidence="2">
    <location>
        <begin position="42"/>
        <end position="135"/>
    </location>
</feature>